<dbReference type="OrthoDB" id="9804563at2"/>
<evidence type="ECO:0000313" key="2">
    <source>
        <dbReference type="EMBL" id="ERL65128.1"/>
    </source>
</evidence>
<dbReference type="SUPFAM" id="SSF55811">
    <property type="entry name" value="Nudix"/>
    <property type="match status" value="1"/>
</dbReference>
<dbReference type="STRING" id="1231336.L248_3066"/>
<proteinExistence type="predicted"/>
<evidence type="ECO:0000313" key="3">
    <source>
        <dbReference type="Proteomes" id="UP000030647"/>
    </source>
</evidence>
<accession>U4TTB9</accession>
<name>U4TTB9_9LACO</name>
<reference evidence="3" key="1">
    <citation type="journal article" date="2013" name="Genome Announc.">
        <title>Whole-Genome Sequencing of Lactobacillus shenzhenensis Strain LY-73T.</title>
        <authorList>
            <person name="Lin Z."/>
            <person name="Liu Z."/>
            <person name="Yang R."/>
            <person name="Zou Y."/>
            <person name="Wan D."/>
            <person name="Chen J."/>
            <person name="Guo M."/>
            <person name="Zhao J."/>
            <person name="Fang C."/>
            <person name="Yang R."/>
            <person name="Liu F."/>
        </authorList>
    </citation>
    <scope>NUCLEOTIDE SEQUENCE [LARGE SCALE GENOMIC DNA]</scope>
    <source>
        <strain evidence="3">LY-73</strain>
    </source>
</reference>
<dbReference type="InterPro" id="IPR000086">
    <property type="entry name" value="NUDIX_hydrolase_dom"/>
</dbReference>
<dbReference type="EMBL" id="KI271589">
    <property type="protein sequence ID" value="ERL65128.1"/>
    <property type="molecule type" value="Genomic_DNA"/>
</dbReference>
<sequence length="151" mass="17062">MALRRTVSGIIMNDRHQVLLVHGPHRHEWDLPSADFEAAEMPAIAVRRAVQAATGLTVTIDRFVGTWFCLQHETQETVFVVTPPAGQESVPIKLTSRWVDTTPTALAAVLPAIRVEQITAVLAGKQGLHVIKDESIWRYRRQRMAEWLHRL</sequence>
<feature type="domain" description="Nudix hydrolase" evidence="1">
    <location>
        <begin position="3"/>
        <end position="73"/>
    </location>
</feature>
<dbReference type="RefSeq" id="WP_022529651.1">
    <property type="nucleotide sequence ID" value="NZ_KI271589.1"/>
</dbReference>
<dbReference type="InterPro" id="IPR015797">
    <property type="entry name" value="NUDIX_hydrolase-like_dom_sf"/>
</dbReference>
<evidence type="ECO:0000259" key="1">
    <source>
        <dbReference type="Pfam" id="PF00293"/>
    </source>
</evidence>
<organism evidence="2 3">
    <name type="scientific">Schleiferilactobacillus shenzhenensis LY-73</name>
    <dbReference type="NCBI Taxonomy" id="1231336"/>
    <lineage>
        <taxon>Bacteria</taxon>
        <taxon>Bacillati</taxon>
        <taxon>Bacillota</taxon>
        <taxon>Bacilli</taxon>
        <taxon>Lactobacillales</taxon>
        <taxon>Lactobacillaceae</taxon>
        <taxon>Schleiferilactobacillus</taxon>
    </lineage>
</organism>
<keyword evidence="3" id="KW-1185">Reference proteome</keyword>
<dbReference type="Gene3D" id="3.90.79.10">
    <property type="entry name" value="Nucleoside Triphosphate Pyrophosphohydrolase"/>
    <property type="match status" value="1"/>
</dbReference>
<dbReference type="Proteomes" id="UP000030647">
    <property type="component" value="Unassembled WGS sequence"/>
</dbReference>
<dbReference type="AlphaFoldDB" id="U4TTB9"/>
<gene>
    <name evidence="2" type="ORF">L248_3066</name>
</gene>
<dbReference type="HOGENOM" id="CLU_1729073_0_0_9"/>
<dbReference type="Pfam" id="PF00293">
    <property type="entry name" value="NUDIX"/>
    <property type="match status" value="1"/>
</dbReference>
<protein>
    <recommendedName>
        <fullName evidence="1">Nudix hydrolase domain-containing protein</fullName>
    </recommendedName>
</protein>
<dbReference type="eggNOG" id="COG0494">
    <property type="taxonomic scope" value="Bacteria"/>
</dbReference>